<reference evidence="1" key="2">
    <citation type="submission" date="2020-09" db="EMBL/GenBank/DDBJ databases">
        <authorList>
            <person name="Sun Q."/>
            <person name="Ohkuma M."/>
        </authorList>
    </citation>
    <scope>NUCLEOTIDE SEQUENCE</scope>
    <source>
        <strain evidence="1">JCM 3091</strain>
    </source>
</reference>
<keyword evidence="2" id="KW-1185">Reference proteome</keyword>
<name>A0A8J3BD76_9ACTN</name>
<evidence type="ECO:0000313" key="1">
    <source>
        <dbReference type="EMBL" id="GGK13104.1"/>
    </source>
</evidence>
<protein>
    <submittedName>
        <fullName evidence="1">Uncharacterized protein</fullName>
    </submittedName>
</protein>
<dbReference type="EMBL" id="BMQC01000001">
    <property type="protein sequence ID" value="GGK13104.1"/>
    <property type="molecule type" value="Genomic_DNA"/>
</dbReference>
<gene>
    <name evidence="1" type="ORF">GCM10010124_02050</name>
</gene>
<dbReference type="RefSeq" id="WP_189112228.1">
    <property type="nucleotide sequence ID" value="NZ_BMQC01000001.1"/>
</dbReference>
<reference evidence="1" key="1">
    <citation type="journal article" date="2014" name="Int. J. Syst. Evol. Microbiol.">
        <title>Complete genome sequence of Corynebacterium casei LMG S-19264T (=DSM 44701T), isolated from a smear-ripened cheese.</title>
        <authorList>
            <consortium name="US DOE Joint Genome Institute (JGI-PGF)"/>
            <person name="Walter F."/>
            <person name="Albersmeier A."/>
            <person name="Kalinowski J."/>
            <person name="Ruckert C."/>
        </authorList>
    </citation>
    <scope>NUCLEOTIDE SEQUENCE</scope>
    <source>
        <strain evidence="1">JCM 3091</strain>
    </source>
</reference>
<organism evidence="1 2">
    <name type="scientific">Pilimelia terevasa</name>
    <dbReference type="NCBI Taxonomy" id="53372"/>
    <lineage>
        <taxon>Bacteria</taxon>
        <taxon>Bacillati</taxon>
        <taxon>Actinomycetota</taxon>
        <taxon>Actinomycetes</taxon>
        <taxon>Micromonosporales</taxon>
        <taxon>Micromonosporaceae</taxon>
        <taxon>Pilimelia</taxon>
    </lineage>
</organism>
<dbReference type="Proteomes" id="UP000662200">
    <property type="component" value="Unassembled WGS sequence"/>
</dbReference>
<accession>A0A8J3BD76</accession>
<dbReference type="AlphaFoldDB" id="A0A8J3BD76"/>
<sequence length="206" mass="22674">MGEYGTYKGQEIKIGTCEDMLYLRPDQINLVTGAAVLNHLKELRFRFPFPEEDSIEPGGFDDFDRGLSVWGYEVPAEVRHYKVQFASNGRGKGILVMLPCPYSQEAKDSGLKYMYNGFGGPARVVQQRIWAGVWVTVLDCGGCGARFRLPDLDSAQPLILALLEMAKQAGLDDRKAAAKTLIEVTRRVEAGYSTPAPGAGRASPRL</sequence>
<evidence type="ECO:0000313" key="2">
    <source>
        <dbReference type="Proteomes" id="UP000662200"/>
    </source>
</evidence>
<comment type="caution">
    <text evidence="1">The sequence shown here is derived from an EMBL/GenBank/DDBJ whole genome shotgun (WGS) entry which is preliminary data.</text>
</comment>
<proteinExistence type="predicted"/>